<dbReference type="RefSeq" id="WP_252851945.1">
    <property type="nucleotide sequence ID" value="NZ_JAMXLR010000026.1"/>
</dbReference>
<sequence>MTSHCTICGLLAAVFLSLSSGVQAEHGVAIPAAEREKIVSLVDELVALGMPDVAGGEYFVGPAYVQQQLDPATESTAVPMQYSRIQETVPDSGEMIYKYIVPGPHFRLADGSWLISLGYLVKPDDRLQVFTRQLTKRDLDNVLEQATVEFAFEPDEDFAEWFADIRTDDLDTMKQGVEQGVSLWRYLQLPRNNTTLGVCFLLRAGASDADVLCYTIADSRCRDYWRMQPWLEGATPFDPTEQFEGFEQAEENWEAEHETYSVEPLNVAFRRDLHRYFFHMLTQDDRPYSAELTAKLAKATLDQGDPQHRAAKVDALLAALELPPQPADDAELADVLRSWGRAERRMVVKNSSDDGNASITTEFEMVHAGFTPSRQNLPKLFDLLDDSRPTRWIDHDGAHSVGENALRAIAMVLEQSPWELIDRDPAAPWTEQSRQQANQALRKWWEANRDDYEPAPE</sequence>
<keyword evidence="4" id="KW-1185">Reference proteome</keyword>
<protein>
    <submittedName>
        <fullName evidence="3">Uncharacterized protein</fullName>
    </submittedName>
</protein>
<accession>A0A9X2JGR3</accession>
<keyword evidence="2" id="KW-0732">Signal</keyword>
<proteinExistence type="predicted"/>
<dbReference type="Proteomes" id="UP001155241">
    <property type="component" value="Unassembled WGS sequence"/>
</dbReference>
<gene>
    <name evidence="3" type="ORF">NG895_07975</name>
</gene>
<feature type="chain" id="PRO_5040751743" evidence="2">
    <location>
        <begin position="25"/>
        <end position="457"/>
    </location>
</feature>
<feature type="signal peptide" evidence="2">
    <location>
        <begin position="1"/>
        <end position="24"/>
    </location>
</feature>
<evidence type="ECO:0000256" key="1">
    <source>
        <dbReference type="SAM" id="MobiDB-lite"/>
    </source>
</evidence>
<organism evidence="3 4">
    <name type="scientific">Aeoliella straminimaris</name>
    <dbReference type="NCBI Taxonomy" id="2954799"/>
    <lineage>
        <taxon>Bacteria</taxon>
        <taxon>Pseudomonadati</taxon>
        <taxon>Planctomycetota</taxon>
        <taxon>Planctomycetia</taxon>
        <taxon>Pirellulales</taxon>
        <taxon>Lacipirellulaceae</taxon>
        <taxon>Aeoliella</taxon>
    </lineage>
</organism>
<evidence type="ECO:0000256" key="2">
    <source>
        <dbReference type="SAM" id="SignalP"/>
    </source>
</evidence>
<feature type="region of interest" description="Disordered" evidence="1">
    <location>
        <begin position="425"/>
        <end position="457"/>
    </location>
</feature>
<dbReference type="AlphaFoldDB" id="A0A9X2JGR3"/>
<comment type="caution">
    <text evidence="3">The sequence shown here is derived from an EMBL/GenBank/DDBJ whole genome shotgun (WGS) entry which is preliminary data.</text>
</comment>
<evidence type="ECO:0000313" key="3">
    <source>
        <dbReference type="EMBL" id="MCO6043843.1"/>
    </source>
</evidence>
<evidence type="ECO:0000313" key="4">
    <source>
        <dbReference type="Proteomes" id="UP001155241"/>
    </source>
</evidence>
<name>A0A9X2JGR3_9BACT</name>
<dbReference type="EMBL" id="JAMXLR010000026">
    <property type="protein sequence ID" value="MCO6043843.1"/>
    <property type="molecule type" value="Genomic_DNA"/>
</dbReference>
<reference evidence="3" key="1">
    <citation type="submission" date="2022-06" db="EMBL/GenBank/DDBJ databases">
        <title>Aeoliella straminimaris, a novel planctomycete from sediments.</title>
        <authorList>
            <person name="Vitorino I.R."/>
            <person name="Lage O.M."/>
        </authorList>
    </citation>
    <scope>NUCLEOTIDE SEQUENCE</scope>
    <source>
        <strain evidence="3">ICT_H6.2</strain>
    </source>
</reference>
<feature type="compositionally biased region" description="Polar residues" evidence="1">
    <location>
        <begin position="430"/>
        <end position="439"/>
    </location>
</feature>
<feature type="compositionally biased region" description="Basic and acidic residues" evidence="1">
    <location>
        <begin position="443"/>
        <end position="457"/>
    </location>
</feature>